<organism evidence="1 2">
    <name type="scientific">Portunus trituberculatus</name>
    <name type="common">Swimming crab</name>
    <name type="synonym">Neptunus trituberculatus</name>
    <dbReference type="NCBI Taxonomy" id="210409"/>
    <lineage>
        <taxon>Eukaryota</taxon>
        <taxon>Metazoa</taxon>
        <taxon>Ecdysozoa</taxon>
        <taxon>Arthropoda</taxon>
        <taxon>Crustacea</taxon>
        <taxon>Multicrustacea</taxon>
        <taxon>Malacostraca</taxon>
        <taxon>Eumalacostraca</taxon>
        <taxon>Eucarida</taxon>
        <taxon>Decapoda</taxon>
        <taxon>Pleocyemata</taxon>
        <taxon>Brachyura</taxon>
        <taxon>Eubrachyura</taxon>
        <taxon>Portunoidea</taxon>
        <taxon>Portunidae</taxon>
        <taxon>Portuninae</taxon>
        <taxon>Portunus</taxon>
    </lineage>
</organism>
<evidence type="ECO:0000313" key="1">
    <source>
        <dbReference type="EMBL" id="MPC25679.1"/>
    </source>
</evidence>
<dbReference type="AlphaFoldDB" id="A0A5B7DX64"/>
<dbReference type="EMBL" id="VSRR010001494">
    <property type="protein sequence ID" value="MPC25679.1"/>
    <property type="molecule type" value="Genomic_DNA"/>
</dbReference>
<dbReference type="Proteomes" id="UP000324222">
    <property type="component" value="Unassembled WGS sequence"/>
</dbReference>
<gene>
    <name evidence="1" type="ORF">E2C01_018801</name>
</gene>
<proteinExistence type="predicted"/>
<comment type="caution">
    <text evidence="1">The sequence shown here is derived from an EMBL/GenBank/DDBJ whole genome shotgun (WGS) entry which is preliminary data.</text>
</comment>
<accession>A0A5B7DX64</accession>
<reference evidence="1 2" key="1">
    <citation type="submission" date="2019-05" db="EMBL/GenBank/DDBJ databases">
        <title>Another draft genome of Portunus trituberculatus and its Hox gene families provides insights of decapod evolution.</title>
        <authorList>
            <person name="Jeong J.-H."/>
            <person name="Song I."/>
            <person name="Kim S."/>
            <person name="Choi T."/>
            <person name="Kim D."/>
            <person name="Ryu S."/>
            <person name="Kim W."/>
        </authorList>
    </citation>
    <scope>NUCLEOTIDE SEQUENCE [LARGE SCALE GENOMIC DNA]</scope>
    <source>
        <tissue evidence="1">Muscle</tissue>
    </source>
</reference>
<protein>
    <submittedName>
        <fullName evidence="1">Uncharacterized protein</fullName>
    </submittedName>
</protein>
<keyword evidence="2" id="KW-1185">Reference proteome</keyword>
<evidence type="ECO:0000313" key="2">
    <source>
        <dbReference type="Proteomes" id="UP000324222"/>
    </source>
</evidence>
<sequence length="60" mass="7003">MHLKVRNFNNQLLTVQMEEVPRDTHLRKIKKEGMADKVKLNIQILKLPSSLKGVNQTHKL</sequence>
<name>A0A5B7DX64_PORTR</name>